<proteinExistence type="predicted"/>
<dbReference type="RefSeq" id="WP_191271659.1">
    <property type="nucleotide sequence ID" value="NZ_BMXJ01000005.1"/>
</dbReference>
<dbReference type="EMBL" id="JADBDY010000001">
    <property type="protein sequence ID" value="MBE1458789.1"/>
    <property type="molecule type" value="Genomic_DNA"/>
</dbReference>
<keyword evidence="2" id="KW-0808">Transferase</keyword>
<dbReference type="Gene3D" id="3.40.50.150">
    <property type="entry name" value="Vaccinia Virus protein VP39"/>
    <property type="match status" value="1"/>
</dbReference>
<dbReference type="CDD" id="cd02440">
    <property type="entry name" value="AdoMet_MTases"/>
    <property type="match status" value="1"/>
</dbReference>
<evidence type="ECO:0000259" key="1">
    <source>
        <dbReference type="Pfam" id="PF13649"/>
    </source>
</evidence>
<evidence type="ECO:0000313" key="3">
    <source>
        <dbReference type="Proteomes" id="UP000598217"/>
    </source>
</evidence>
<gene>
    <name evidence="2" type="ORF">H4W79_003003</name>
</gene>
<dbReference type="GO" id="GO:0032259">
    <property type="term" value="P:methylation"/>
    <property type="evidence" value="ECO:0007669"/>
    <property type="project" value="UniProtKB-KW"/>
</dbReference>
<dbReference type="PANTHER" id="PTHR42912">
    <property type="entry name" value="METHYLTRANSFERASE"/>
    <property type="match status" value="1"/>
</dbReference>
<evidence type="ECO:0000313" key="2">
    <source>
        <dbReference type="EMBL" id="MBE1458789.1"/>
    </source>
</evidence>
<protein>
    <submittedName>
        <fullName evidence="2">SAM-dependent methyltransferase</fullName>
    </submittedName>
</protein>
<sequence length="211" mass="22825">MHSADFLAATRASYDAIAEPYAARFHDEFARKPLDRALLTAFAETVTGPVADVGCGPGRVTAYLHSLGLDVFGIDLSPGMLGLARAANPGLRFVRGSMTDLDLPDASLGGLVAMYSTIHVPLEDLPGVFEGFRRVLCPGGQAFVVFQAGDETVHFDEGFGHGVDLDFHFRPPELIADLLEGAGLRVTSRTVREAQEGERSRHAYLWARRPD</sequence>
<feature type="domain" description="Methyltransferase" evidence="1">
    <location>
        <begin position="50"/>
        <end position="140"/>
    </location>
</feature>
<reference evidence="2 3" key="1">
    <citation type="submission" date="2020-10" db="EMBL/GenBank/DDBJ databases">
        <title>Sequencing the genomes of 1000 actinobacteria strains.</title>
        <authorList>
            <person name="Klenk H.-P."/>
        </authorList>
    </citation>
    <scope>NUCLEOTIDE SEQUENCE [LARGE SCALE GENOMIC DNA]</scope>
    <source>
        <strain evidence="2 3">DSM 45157</strain>
    </source>
</reference>
<dbReference type="Proteomes" id="UP000598217">
    <property type="component" value="Unassembled WGS sequence"/>
</dbReference>
<keyword evidence="2" id="KW-0489">Methyltransferase</keyword>
<dbReference type="InterPro" id="IPR029063">
    <property type="entry name" value="SAM-dependent_MTases_sf"/>
</dbReference>
<dbReference type="GO" id="GO:0008168">
    <property type="term" value="F:methyltransferase activity"/>
    <property type="evidence" value="ECO:0007669"/>
    <property type="project" value="UniProtKB-KW"/>
</dbReference>
<organism evidence="2 3">
    <name type="scientific">Nocardiopsis terrae</name>
    <dbReference type="NCBI Taxonomy" id="372655"/>
    <lineage>
        <taxon>Bacteria</taxon>
        <taxon>Bacillati</taxon>
        <taxon>Actinomycetota</taxon>
        <taxon>Actinomycetes</taxon>
        <taxon>Streptosporangiales</taxon>
        <taxon>Nocardiopsidaceae</taxon>
        <taxon>Nocardiopsis</taxon>
    </lineage>
</organism>
<dbReference type="Pfam" id="PF13649">
    <property type="entry name" value="Methyltransf_25"/>
    <property type="match status" value="1"/>
</dbReference>
<name>A0ABR9HIE3_9ACTN</name>
<keyword evidence="3" id="KW-1185">Reference proteome</keyword>
<dbReference type="InterPro" id="IPR050508">
    <property type="entry name" value="Methyltransf_Superfamily"/>
</dbReference>
<comment type="caution">
    <text evidence="2">The sequence shown here is derived from an EMBL/GenBank/DDBJ whole genome shotgun (WGS) entry which is preliminary data.</text>
</comment>
<dbReference type="InterPro" id="IPR041698">
    <property type="entry name" value="Methyltransf_25"/>
</dbReference>
<accession>A0ABR9HIE3</accession>
<dbReference type="SUPFAM" id="SSF53335">
    <property type="entry name" value="S-adenosyl-L-methionine-dependent methyltransferases"/>
    <property type="match status" value="1"/>
</dbReference>